<name>A0ABS7QI20_9ACTN</name>
<organism evidence="2 3">
    <name type="scientific">Actinacidiphila acidipaludis</name>
    <dbReference type="NCBI Taxonomy" id="2873382"/>
    <lineage>
        <taxon>Bacteria</taxon>
        <taxon>Bacillati</taxon>
        <taxon>Actinomycetota</taxon>
        <taxon>Actinomycetes</taxon>
        <taxon>Kitasatosporales</taxon>
        <taxon>Streptomycetaceae</taxon>
        <taxon>Actinacidiphila</taxon>
    </lineage>
</organism>
<reference evidence="2 3" key="1">
    <citation type="submission" date="2021-08" db="EMBL/GenBank/DDBJ databases">
        <title>WGS of actinomycetes from Thailand.</title>
        <authorList>
            <person name="Thawai C."/>
        </authorList>
    </citation>
    <scope>NUCLEOTIDE SEQUENCE [LARGE SCALE GENOMIC DNA]</scope>
    <source>
        <strain evidence="2 3">PLK6-54</strain>
    </source>
</reference>
<dbReference type="RefSeq" id="WP_222969440.1">
    <property type="nucleotide sequence ID" value="NZ_JAINZZ010000088.1"/>
</dbReference>
<feature type="region of interest" description="Disordered" evidence="1">
    <location>
        <begin position="1"/>
        <end position="29"/>
    </location>
</feature>
<comment type="caution">
    <text evidence="2">The sequence shown here is derived from an EMBL/GenBank/DDBJ whole genome shotgun (WGS) entry which is preliminary data.</text>
</comment>
<accession>A0ABS7QI20</accession>
<evidence type="ECO:0000313" key="2">
    <source>
        <dbReference type="EMBL" id="MBY8882818.1"/>
    </source>
</evidence>
<protein>
    <submittedName>
        <fullName evidence="2">Uncharacterized protein</fullName>
    </submittedName>
</protein>
<evidence type="ECO:0000313" key="3">
    <source>
        <dbReference type="Proteomes" id="UP000778578"/>
    </source>
</evidence>
<keyword evidence="3" id="KW-1185">Reference proteome</keyword>
<dbReference type="Proteomes" id="UP000778578">
    <property type="component" value="Unassembled WGS sequence"/>
</dbReference>
<dbReference type="EMBL" id="JAINZZ010000088">
    <property type="protein sequence ID" value="MBY8882818.1"/>
    <property type="molecule type" value="Genomic_DNA"/>
</dbReference>
<feature type="compositionally biased region" description="Basic and acidic residues" evidence="1">
    <location>
        <begin position="1"/>
        <end position="10"/>
    </location>
</feature>
<gene>
    <name evidence="2" type="ORF">K7862_35060</name>
</gene>
<proteinExistence type="predicted"/>
<evidence type="ECO:0000256" key="1">
    <source>
        <dbReference type="SAM" id="MobiDB-lite"/>
    </source>
</evidence>
<sequence length="48" mass="5085">MKLAKQRDSTATKLKAARPKQAGPQKSWASEKACVAQGVMVGCACPRP</sequence>